<accession>A0A501X021</accession>
<keyword evidence="2" id="KW-1185">Reference proteome</keyword>
<evidence type="ECO:0000313" key="2">
    <source>
        <dbReference type="Proteomes" id="UP000315901"/>
    </source>
</evidence>
<evidence type="ECO:0000313" key="1">
    <source>
        <dbReference type="EMBL" id="TPE54125.1"/>
    </source>
</evidence>
<dbReference type="AlphaFoldDB" id="A0A501X021"/>
<dbReference type="RefSeq" id="WP_140587763.1">
    <property type="nucleotide sequence ID" value="NZ_VFRR01000007.1"/>
</dbReference>
<dbReference type="Proteomes" id="UP000315901">
    <property type="component" value="Unassembled WGS sequence"/>
</dbReference>
<gene>
    <name evidence="1" type="ORF">FJM67_05800</name>
</gene>
<dbReference type="EMBL" id="VFRR01000007">
    <property type="protein sequence ID" value="TPE54125.1"/>
    <property type="molecule type" value="Genomic_DNA"/>
</dbReference>
<organism evidence="1 2">
    <name type="scientific">Maribrevibacterium harenarium</name>
    <dbReference type="NCBI Taxonomy" id="2589817"/>
    <lineage>
        <taxon>Bacteria</taxon>
        <taxon>Pseudomonadati</taxon>
        <taxon>Pseudomonadota</taxon>
        <taxon>Gammaproteobacteria</taxon>
        <taxon>Oceanospirillales</taxon>
        <taxon>Oceanospirillaceae</taxon>
        <taxon>Maribrevibacterium</taxon>
    </lineage>
</organism>
<dbReference type="OrthoDB" id="7860618at2"/>
<comment type="caution">
    <text evidence="1">The sequence shown here is derived from an EMBL/GenBank/DDBJ whole genome shotgun (WGS) entry which is preliminary data.</text>
</comment>
<dbReference type="GO" id="GO:0003677">
    <property type="term" value="F:DNA binding"/>
    <property type="evidence" value="ECO:0007669"/>
    <property type="project" value="UniProtKB-KW"/>
</dbReference>
<name>A0A501X021_9GAMM</name>
<protein>
    <submittedName>
        <fullName evidence="1">DNA-binding protein</fullName>
    </submittedName>
</protein>
<sequence>MNSYEFTLVFTLPAAQSNPEAYLDALFEAGCDDAMIGTGVAGRIALEFERAGENALNTLLSAIHDVKNAIPNANLAECRPDLIGVTGIAAIFKLSRQAVLKAIKNNPSFPAPVHSGSSDIWHLYQVVDWAQKHGKLASRLDDVAIVSELSAATYQLNLARELYSLGGVIAPAALQAFQLGSANQVLGTR</sequence>
<reference evidence="1 2" key="1">
    <citation type="submission" date="2019-06" db="EMBL/GenBank/DDBJ databases">
        <title>A novel bacterium of genus Marinomonas, isolated from coastal sand.</title>
        <authorList>
            <person name="Huang H."/>
            <person name="Mo K."/>
            <person name="Hu Y."/>
        </authorList>
    </citation>
    <scope>NUCLEOTIDE SEQUENCE [LARGE SCALE GENOMIC DNA]</scope>
    <source>
        <strain evidence="1 2">HB171799</strain>
    </source>
</reference>
<keyword evidence="1" id="KW-0238">DNA-binding</keyword>
<proteinExistence type="predicted"/>